<evidence type="ECO:0000313" key="3">
    <source>
        <dbReference type="Proteomes" id="UP000838756"/>
    </source>
</evidence>
<organism evidence="2 3">
    <name type="scientific">Pararge aegeria aegeria</name>
    <dbReference type="NCBI Taxonomy" id="348720"/>
    <lineage>
        <taxon>Eukaryota</taxon>
        <taxon>Metazoa</taxon>
        <taxon>Ecdysozoa</taxon>
        <taxon>Arthropoda</taxon>
        <taxon>Hexapoda</taxon>
        <taxon>Insecta</taxon>
        <taxon>Pterygota</taxon>
        <taxon>Neoptera</taxon>
        <taxon>Endopterygota</taxon>
        <taxon>Lepidoptera</taxon>
        <taxon>Glossata</taxon>
        <taxon>Ditrysia</taxon>
        <taxon>Papilionoidea</taxon>
        <taxon>Nymphalidae</taxon>
        <taxon>Satyrinae</taxon>
        <taxon>Satyrini</taxon>
        <taxon>Parargina</taxon>
        <taxon>Pararge</taxon>
    </lineage>
</organism>
<proteinExistence type="predicted"/>
<keyword evidence="1" id="KW-1133">Transmembrane helix</keyword>
<evidence type="ECO:0000313" key="2">
    <source>
        <dbReference type="EMBL" id="CAH2235356.1"/>
    </source>
</evidence>
<feature type="transmembrane region" description="Helical" evidence="1">
    <location>
        <begin position="32"/>
        <end position="50"/>
    </location>
</feature>
<dbReference type="EMBL" id="CAKXAJ010025123">
    <property type="protein sequence ID" value="CAH2235356.1"/>
    <property type="molecule type" value="Genomic_DNA"/>
</dbReference>
<dbReference type="AlphaFoldDB" id="A0A8S4RI02"/>
<reference evidence="2" key="1">
    <citation type="submission" date="2022-03" db="EMBL/GenBank/DDBJ databases">
        <authorList>
            <person name="Lindestad O."/>
        </authorList>
    </citation>
    <scope>NUCLEOTIDE SEQUENCE</scope>
</reference>
<evidence type="ECO:0000256" key="1">
    <source>
        <dbReference type="SAM" id="Phobius"/>
    </source>
</evidence>
<keyword evidence="1" id="KW-0472">Membrane</keyword>
<name>A0A8S4RI02_9NEOP</name>
<sequence>MLHGLDVLVAGPSCRVINYAHFEHGPCVKCPAIAPMAYLACLLLSLLILFGKQAPVAPKNFLECLRPSNLSHSAADFFLAYVDSAMFTKHGATAIHGSGIHNSK</sequence>
<protein>
    <submittedName>
        <fullName evidence="2">Jg5925 protein</fullName>
    </submittedName>
</protein>
<comment type="caution">
    <text evidence="2">The sequence shown here is derived from an EMBL/GenBank/DDBJ whole genome shotgun (WGS) entry which is preliminary data.</text>
</comment>
<keyword evidence="3" id="KW-1185">Reference proteome</keyword>
<accession>A0A8S4RI02</accession>
<gene>
    <name evidence="2" type="primary">jg5925</name>
    <name evidence="2" type="ORF">PAEG_LOCUS13019</name>
</gene>
<keyword evidence="1" id="KW-0812">Transmembrane</keyword>
<dbReference type="Proteomes" id="UP000838756">
    <property type="component" value="Unassembled WGS sequence"/>
</dbReference>